<evidence type="ECO:0000313" key="9">
    <source>
        <dbReference type="Proteomes" id="UP001187734"/>
    </source>
</evidence>
<dbReference type="PRINTS" id="PR00755">
    <property type="entry name" value="AFLATOXINBRP"/>
</dbReference>
<evidence type="ECO:0000256" key="3">
    <source>
        <dbReference type="ARBA" id="ARBA00023125"/>
    </source>
</evidence>
<proteinExistence type="predicted"/>
<dbReference type="AlphaFoldDB" id="A0AAE8SBZ0"/>
<dbReference type="PANTHER" id="PTHR31069:SF31">
    <property type="entry name" value="MONODICTYPHENONE CLUSTER TRANSCRIPTION FACTOR-RELATED"/>
    <property type="match status" value="1"/>
</dbReference>
<gene>
    <name evidence="8" type="ORF">FTOL_00091</name>
</gene>
<reference evidence="8" key="1">
    <citation type="submission" date="2018-03" db="EMBL/GenBank/DDBJ databases">
        <authorList>
            <person name="Guldener U."/>
        </authorList>
    </citation>
    <scope>NUCLEOTIDE SEQUENCE</scope>
</reference>
<comment type="caution">
    <text evidence="8">The sequence shown here is derived from an EMBL/GenBank/DDBJ whole genome shotgun (WGS) entry which is preliminary data.</text>
</comment>
<feature type="region of interest" description="Disordered" evidence="6">
    <location>
        <begin position="316"/>
        <end position="335"/>
    </location>
</feature>
<accession>A0AAE8SBZ0</accession>
<keyword evidence="1" id="KW-0479">Metal-binding</keyword>
<evidence type="ECO:0000256" key="4">
    <source>
        <dbReference type="ARBA" id="ARBA00023163"/>
    </source>
</evidence>
<dbReference type="Pfam" id="PF00172">
    <property type="entry name" value="Zn_clus"/>
    <property type="match status" value="1"/>
</dbReference>
<dbReference type="PROSITE" id="PS00463">
    <property type="entry name" value="ZN2_CY6_FUNGAL_1"/>
    <property type="match status" value="1"/>
</dbReference>
<sequence>MDTANNNCIRSAPRQAVPRKPQKPQKLKASCDFCAMSKVKCDRGQPQCLRCIRNDVACHYSESRRIGKARRMFGATGPGSKQSNFPTQEQWSQQAVQEGRTMTHDSSESPDYSISVDEFDEDAMMFIHEADLTSNISTMPSHLDLMKQRESSINRQNTSLDDMDFLASQFPDFMQDICEGQAPQTMEIGESNQVNSNSQLLLSPSFSSAGEPRVCNGVGTTYKAQRDCMELACMTIKSLHMPAEPCALSNDDAKNADIFRSIDSTLKTSRSARETVGQILACPCACSWNLLYLLVLITRQLIDTYSSLLEQQLSTPTSSLSSSSSAQESTASSTETRSNVYDITMTIGGYVLDGESKMKVIAQVIRSQIDDMGELIDSLASRSAESTVEEPAALCWAGLIKSLQLCRERALQSAT</sequence>
<dbReference type="GO" id="GO:0008270">
    <property type="term" value="F:zinc ion binding"/>
    <property type="evidence" value="ECO:0007669"/>
    <property type="project" value="InterPro"/>
</dbReference>
<dbReference type="PROSITE" id="PS50048">
    <property type="entry name" value="ZN2_CY6_FUNGAL_2"/>
    <property type="match status" value="1"/>
</dbReference>
<dbReference type="GO" id="GO:0045122">
    <property type="term" value="P:aflatoxin biosynthetic process"/>
    <property type="evidence" value="ECO:0007669"/>
    <property type="project" value="InterPro"/>
</dbReference>
<dbReference type="CDD" id="cd00067">
    <property type="entry name" value="GAL4"/>
    <property type="match status" value="1"/>
</dbReference>
<dbReference type="InterPro" id="IPR013700">
    <property type="entry name" value="AflR"/>
</dbReference>
<evidence type="ECO:0000256" key="1">
    <source>
        <dbReference type="ARBA" id="ARBA00022723"/>
    </source>
</evidence>
<dbReference type="GO" id="GO:0000981">
    <property type="term" value="F:DNA-binding transcription factor activity, RNA polymerase II-specific"/>
    <property type="evidence" value="ECO:0007669"/>
    <property type="project" value="InterPro"/>
</dbReference>
<dbReference type="Gene3D" id="4.10.240.10">
    <property type="entry name" value="Zn(2)-C6 fungal-type DNA-binding domain"/>
    <property type="match status" value="1"/>
</dbReference>
<feature type="domain" description="Zn(2)-C6 fungal-type" evidence="7">
    <location>
        <begin position="30"/>
        <end position="60"/>
    </location>
</feature>
<keyword evidence="9" id="KW-1185">Reference proteome</keyword>
<dbReference type="SUPFAM" id="SSF57701">
    <property type="entry name" value="Zn2/Cys6 DNA-binding domain"/>
    <property type="match status" value="1"/>
</dbReference>
<name>A0AAE8SBZ0_9HYPO</name>
<dbReference type="InterPro" id="IPR050675">
    <property type="entry name" value="OAF3"/>
</dbReference>
<evidence type="ECO:0000256" key="6">
    <source>
        <dbReference type="SAM" id="MobiDB-lite"/>
    </source>
</evidence>
<feature type="region of interest" description="Disordered" evidence="6">
    <location>
        <begin position="74"/>
        <end position="112"/>
    </location>
</feature>
<dbReference type="GO" id="GO:0003677">
    <property type="term" value="F:DNA binding"/>
    <property type="evidence" value="ECO:0007669"/>
    <property type="project" value="UniProtKB-KW"/>
</dbReference>
<dbReference type="EMBL" id="ONZP01000008">
    <property type="protein sequence ID" value="SPJ70363.1"/>
    <property type="molecule type" value="Genomic_DNA"/>
</dbReference>
<dbReference type="InterPro" id="IPR036864">
    <property type="entry name" value="Zn2-C6_fun-type_DNA-bd_sf"/>
</dbReference>
<evidence type="ECO:0000313" key="8">
    <source>
        <dbReference type="EMBL" id="SPJ70363.1"/>
    </source>
</evidence>
<keyword evidence="4" id="KW-0804">Transcription</keyword>
<keyword evidence="2" id="KW-0805">Transcription regulation</keyword>
<evidence type="ECO:0000259" key="7">
    <source>
        <dbReference type="PROSITE" id="PS50048"/>
    </source>
</evidence>
<feature type="region of interest" description="Disordered" evidence="6">
    <location>
        <begin position="1"/>
        <end position="23"/>
    </location>
</feature>
<dbReference type="InterPro" id="IPR001138">
    <property type="entry name" value="Zn2Cys6_DnaBD"/>
</dbReference>
<protein>
    <recommendedName>
        <fullName evidence="7">Zn(2)-C6 fungal-type domain-containing protein</fullName>
    </recommendedName>
</protein>
<dbReference type="GO" id="GO:0005634">
    <property type="term" value="C:nucleus"/>
    <property type="evidence" value="ECO:0007669"/>
    <property type="project" value="InterPro"/>
</dbReference>
<feature type="compositionally biased region" description="Polar residues" evidence="6">
    <location>
        <begin position="79"/>
        <end position="96"/>
    </location>
</feature>
<evidence type="ECO:0000256" key="2">
    <source>
        <dbReference type="ARBA" id="ARBA00023015"/>
    </source>
</evidence>
<dbReference type="Proteomes" id="UP001187734">
    <property type="component" value="Unassembled WGS sequence"/>
</dbReference>
<keyword evidence="5" id="KW-0539">Nucleus</keyword>
<keyword evidence="3" id="KW-0238">DNA-binding</keyword>
<dbReference type="PANTHER" id="PTHR31069">
    <property type="entry name" value="OLEATE-ACTIVATED TRANSCRIPTION FACTOR 1-RELATED"/>
    <property type="match status" value="1"/>
</dbReference>
<organism evidence="8 9">
    <name type="scientific">Fusarium torulosum</name>
    <dbReference type="NCBI Taxonomy" id="33205"/>
    <lineage>
        <taxon>Eukaryota</taxon>
        <taxon>Fungi</taxon>
        <taxon>Dikarya</taxon>
        <taxon>Ascomycota</taxon>
        <taxon>Pezizomycotina</taxon>
        <taxon>Sordariomycetes</taxon>
        <taxon>Hypocreomycetidae</taxon>
        <taxon>Hypocreales</taxon>
        <taxon>Nectriaceae</taxon>
        <taxon>Fusarium</taxon>
    </lineage>
</organism>
<dbReference type="SMART" id="SM00066">
    <property type="entry name" value="GAL4"/>
    <property type="match status" value="1"/>
</dbReference>
<evidence type="ECO:0000256" key="5">
    <source>
        <dbReference type="ARBA" id="ARBA00023242"/>
    </source>
</evidence>
<dbReference type="Pfam" id="PF08493">
    <property type="entry name" value="AflR"/>
    <property type="match status" value="1"/>
</dbReference>